<accession>A0A699HN36</accession>
<reference evidence="2" key="1">
    <citation type="journal article" date="2019" name="Sci. Rep.">
        <title>Draft genome of Tanacetum cinerariifolium, the natural source of mosquito coil.</title>
        <authorList>
            <person name="Yamashiro T."/>
            <person name="Shiraishi A."/>
            <person name="Satake H."/>
            <person name="Nakayama K."/>
        </authorList>
    </citation>
    <scope>NUCLEOTIDE SEQUENCE</scope>
</reference>
<dbReference type="AlphaFoldDB" id="A0A699HN36"/>
<protein>
    <submittedName>
        <fullName evidence="2">Retrotransposon protein, putative, Ty1-copia subclass</fullName>
    </submittedName>
</protein>
<evidence type="ECO:0000256" key="1">
    <source>
        <dbReference type="SAM" id="MobiDB-lite"/>
    </source>
</evidence>
<feature type="region of interest" description="Disordered" evidence="1">
    <location>
        <begin position="651"/>
        <end position="671"/>
    </location>
</feature>
<evidence type="ECO:0000313" key="2">
    <source>
        <dbReference type="EMBL" id="GEY57075.1"/>
    </source>
</evidence>
<gene>
    <name evidence="2" type="ORF">Tci_429049</name>
</gene>
<organism evidence="2">
    <name type="scientific">Tanacetum cinerariifolium</name>
    <name type="common">Dalmatian daisy</name>
    <name type="synonym">Chrysanthemum cinerariifolium</name>
    <dbReference type="NCBI Taxonomy" id="118510"/>
    <lineage>
        <taxon>Eukaryota</taxon>
        <taxon>Viridiplantae</taxon>
        <taxon>Streptophyta</taxon>
        <taxon>Embryophyta</taxon>
        <taxon>Tracheophyta</taxon>
        <taxon>Spermatophyta</taxon>
        <taxon>Magnoliopsida</taxon>
        <taxon>eudicotyledons</taxon>
        <taxon>Gunneridae</taxon>
        <taxon>Pentapetalae</taxon>
        <taxon>asterids</taxon>
        <taxon>campanulids</taxon>
        <taxon>Asterales</taxon>
        <taxon>Asteraceae</taxon>
        <taxon>Asteroideae</taxon>
        <taxon>Anthemideae</taxon>
        <taxon>Anthemidinae</taxon>
        <taxon>Tanacetum</taxon>
    </lineage>
</organism>
<sequence>MVAYLEKSDDNTKFHQIVYFLSSCTINYALTISPTIYASYIEQFWNIASSKTINYVKKIHAIVDGKAVVISESSVRSDLLFDDEDGGVDSVERAITTNASLKVAHASDNILKTQTTAMPNVGIPQGIDTCGNPRRQDTMGGHTFGCGDGRMEHTIELMDTLPLTPHDSSLTGGYTPGSHEGRLKLEEFIDLCTTLSNKVSTLENELIRTKAVYHKAFITLTKRVKKLETQLKQNRSRAVIHSSYEEEPSVHINDSPKQGRMIEELEKDEDVNLLSFDEELAQKLYAEELENETTRQEQEKYNQEKALELQTHLYKREKYVEKGDQAKEIDWNDPTVLRYHALQNRPLSKDKVRKNMVMYVKNKEGYKQSYFKGMKYEDIRPIFERVDQKTKEKEEEVKAQADSDQEVEEMKLYMWIVPDEDISIDAIPLATKPLVIVEYKIVNKGKISTYHITKADGSIKRYILMINWLENIDREDLEALSKLVKDKHRNTRLEDGYERVLYGDLKVMFEPNIESYPKETMSYSFYYPPENNVIVARNVKFFKNSLISQEASGSLEDLEVILKEDAHNYENTSLHHDEDEQEIDKPQSDVESYLGKYFAMKDLGEAAYIHGIKIYRDRSRLLIGLCQSDYIEKIMKRFNMKNSKRRLVPMQKKPRLSKAQGASTLDEVKRM</sequence>
<proteinExistence type="predicted"/>
<dbReference type="PROSITE" id="PS51257">
    <property type="entry name" value="PROKAR_LIPOPROTEIN"/>
    <property type="match status" value="1"/>
</dbReference>
<comment type="caution">
    <text evidence="2">The sequence shown here is derived from an EMBL/GenBank/DDBJ whole genome shotgun (WGS) entry which is preliminary data.</text>
</comment>
<dbReference type="EMBL" id="BKCJ010189879">
    <property type="protein sequence ID" value="GEY57075.1"/>
    <property type="molecule type" value="Genomic_DNA"/>
</dbReference>
<name>A0A699HN36_TANCI</name>